<evidence type="ECO:0000256" key="2">
    <source>
        <dbReference type="ARBA" id="ARBA00009743"/>
    </source>
</evidence>
<evidence type="ECO:0000256" key="4">
    <source>
        <dbReference type="ARBA" id="ARBA00022729"/>
    </source>
</evidence>
<name>A0AAW0KIX7_QUESU</name>
<dbReference type="CDD" id="cd14792">
    <property type="entry name" value="GH27"/>
    <property type="match status" value="1"/>
</dbReference>
<dbReference type="PANTHER" id="PTHR11452">
    <property type="entry name" value="ALPHA-GALACTOSIDASE/ALPHA-N-ACETYLGALACTOSAMINIDASE"/>
    <property type="match status" value="1"/>
</dbReference>
<keyword evidence="8" id="KW-0472">Membrane</keyword>
<comment type="caution">
    <text evidence="10">The sequence shown here is derived from an EMBL/GenBank/DDBJ whole genome shotgun (WGS) entry which is preliminary data.</text>
</comment>
<gene>
    <name evidence="10" type="primary">XXT5</name>
    <name evidence="10" type="ORF">CFP56_019351</name>
</gene>
<feature type="non-terminal residue" evidence="10">
    <location>
        <position position="1"/>
    </location>
</feature>
<dbReference type="GO" id="GO:0004557">
    <property type="term" value="F:alpha-galactosidase activity"/>
    <property type="evidence" value="ECO:0007669"/>
    <property type="project" value="UniProtKB-EC"/>
</dbReference>
<evidence type="ECO:0000313" key="10">
    <source>
        <dbReference type="EMBL" id="KAK7838650.1"/>
    </source>
</evidence>
<evidence type="ECO:0000256" key="8">
    <source>
        <dbReference type="SAM" id="Phobius"/>
    </source>
</evidence>
<feature type="domain" description="Alpha galactosidase C-terminal" evidence="9">
    <location>
        <begin position="745"/>
        <end position="814"/>
    </location>
</feature>
<feature type="domain" description="Alpha galactosidase C-terminal" evidence="9">
    <location>
        <begin position="643"/>
        <end position="724"/>
    </location>
</feature>
<sequence>FRYGLPNRWVFFLSSRILDTHLPHVLIQTPIRTIGTGISNLSSSSDDAMNQNIIEETNHILAEIRFDSDPFDLVNEPESFFSINDTFALGPKISTWDQDCKTWLVKILSSLTILNSNSVSPRMGTMNMMKINNVVFTSICFLFLVLVLLLQNPTRVSSKSLSAKEPKQASSPPRGWNSSDSFSWTIFEEEFLQNAEIISERLLPHKYKYVVVDYLWYRRMVKGACPDSLGFDVIDEWGRMAPDPKRWPSFEGGKGFTKVAKKVHRMGLKFGIHVMRGISTQSVNANTPILDINTGRAYEEFGQKWYAKDIGIKERACAWMPNGFISVDTKLGAGRAFLRSLYEQYAEWGFLKQLDRPILYSLSPGTGVTPSMAKDVSGLVNMYCITGDDWDTWGDVAAHFNITRSLGSNEGPHRTSRLLPDEQRTQMTLWSMAKSPLMFGGDVRTLDGATYNILTNPTLLEINCFSLNNREACALIYSFFPYITSTKNFKSIDGQSGRYLTDVSTSDTHVLSLTSCTNSKAIGWSIKALDQDLEQICWKEHLGSKHQEPFGLHKKEPQFSSDEWMSHKQQYQGKLQLFATDRMDFCLGGSPNQKLTSKELKSGAFAPCRWHTNQIWELSVNGTLANSYSGLFATVNSIKVRPGGTRSWIATGRKGEIYVAFFNLNPERTVISAKISDMAKVLRGKNFNGNSCQCKEVWSGNDIKVRKQTISRGVKAHGCALFVLKCNAKLYSSCYLMIILSAFLGEIYVAFFNLNPERTVISAKISDMAKVLPGKNFNGNSCQCKEVWSGKDIRVRKQTISRGVKARGCALFVLKCK</sequence>
<keyword evidence="6 7" id="KW-0326">Glycosidase</keyword>
<dbReference type="InterPro" id="IPR002241">
    <property type="entry name" value="Glyco_hydro_27"/>
</dbReference>
<comment type="catalytic activity">
    <reaction evidence="1 7">
        <text>Hydrolysis of terminal, non-reducing alpha-D-galactose residues in alpha-D-galactosides, including galactose oligosaccharides, galactomannans and galactolipids.</text>
        <dbReference type="EC" id="3.2.1.22"/>
    </reaction>
</comment>
<evidence type="ECO:0000313" key="11">
    <source>
        <dbReference type="Proteomes" id="UP000237347"/>
    </source>
</evidence>
<dbReference type="InterPro" id="IPR041233">
    <property type="entry name" value="Melibiase_C"/>
</dbReference>
<keyword evidence="4" id="KW-0732">Signal</keyword>
<feature type="transmembrane region" description="Helical" evidence="8">
    <location>
        <begin position="735"/>
        <end position="754"/>
    </location>
</feature>
<reference evidence="10 11" key="1">
    <citation type="journal article" date="2018" name="Sci. Data">
        <title>The draft genome sequence of cork oak.</title>
        <authorList>
            <person name="Ramos A.M."/>
            <person name="Usie A."/>
            <person name="Barbosa P."/>
            <person name="Barros P.M."/>
            <person name="Capote T."/>
            <person name="Chaves I."/>
            <person name="Simoes F."/>
            <person name="Abreu I."/>
            <person name="Carrasquinho I."/>
            <person name="Faro C."/>
            <person name="Guimaraes J.B."/>
            <person name="Mendonca D."/>
            <person name="Nobrega F."/>
            <person name="Rodrigues L."/>
            <person name="Saibo N.J.M."/>
            <person name="Varela M.C."/>
            <person name="Egas C."/>
            <person name="Matos J."/>
            <person name="Miguel C.M."/>
            <person name="Oliveira M.M."/>
            <person name="Ricardo C.P."/>
            <person name="Goncalves S."/>
        </authorList>
    </citation>
    <scope>NUCLEOTIDE SEQUENCE [LARGE SCALE GENOMIC DNA]</scope>
    <source>
        <strain evidence="11">cv. HL8</strain>
    </source>
</reference>
<dbReference type="GO" id="GO:0005975">
    <property type="term" value="P:carbohydrate metabolic process"/>
    <property type="evidence" value="ECO:0007669"/>
    <property type="project" value="InterPro"/>
</dbReference>
<keyword evidence="8" id="KW-0812">Transmembrane</keyword>
<keyword evidence="8" id="KW-1133">Transmembrane helix</keyword>
<dbReference type="Gene3D" id="2.60.40.1180">
    <property type="entry name" value="Golgi alpha-mannosidase II"/>
    <property type="match status" value="2"/>
</dbReference>
<evidence type="ECO:0000259" key="9">
    <source>
        <dbReference type="Pfam" id="PF17801"/>
    </source>
</evidence>
<dbReference type="Gene3D" id="3.20.20.70">
    <property type="entry name" value="Aldolase class I"/>
    <property type="match status" value="2"/>
</dbReference>
<evidence type="ECO:0000256" key="6">
    <source>
        <dbReference type="ARBA" id="ARBA00023295"/>
    </source>
</evidence>
<evidence type="ECO:0000256" key="7">
    <source>
        <dbReference type="RuleBase" id="RU361168"/>
    </source>
</evidence>
<dbReference type="InterPro" id="IPR017853">
    <property type="entry name" value="GH"/>
</dbReference>
<dbReference type="AlphaFoldDB" id="A0AAW0KIX7"/>
<dbReference type="PRINTS" id="PR00740">
    <property type="entry name" value="GLHYDRLASE27"/>
</dbReference>
<evidence type="ECO:0000256" key="5">
    <source>
        <dbReference type="ARBA" id="ARBA00022801"/>
    </source>
</evidence>
<comment type="similarity">
    <text evidence="2 7">Belongs to the glycosyl hydrolase 27 family.</text>
</comment>
<dbReference type="Proteomes" id="UP000237347">
    <property type="component" value="Unassembled WGS sequence"/>
</dbReference>
<dbReference type="EMBL" id="PKMF04000301">
    <property type="protein sequence ID" value="KAK7838650.1"/>
    <property type="molecule type" value="Genomic_DNA"/>
</dbReference>
<keyword evidence="11" id="KW-1185">Reference proteome</keyword>
<dbReference type="PANTHER" id="PTHR11452:SF42">
    <property type="entry name" value="ALPHA-GALACTOSIDASE"/>
    <property type="match status" value="1"/>
</dbReference>
<dbReference type="Pfam" id="PF17801">
    <property type="entry name" value="Melibiase_C"/>
    <property type="match status" value="2"/>
</dbReference>
<dbReference type="EC" id="3.2.1.22" evidence="3 7"/>
<proteinExistence type="inferred from homology"/>
<dbReference type="InterPro" id="IPR013785">
    <property type="entry name" value="Aldolase_TIM"/>
</dbReference>
<dbReference type="SUPFAM" id="SSF51011">
    <property type="entry name" value="Glycosyl hydrolase domain"/>
    <property type="match status" value="1"/>
</dbReference>
<dbReference type="SUPFAM" id="SSF51445">
    <property type="entry name" value="(Trans)glycosidases"/>
    <property type="match status" value="1"/>
</dbReference>
<keyword evidence="7" id="KW-1015">Disulfide bond</keyword>
<evidence type="ECO:0000256" key="3">
    <source>
        <dbReference type="ARBA" id="ARBA00012755"/>
    </source>
</evidence>
<dbReference type="InterPro" id="IPR013780">
    <property type="entry name" value="Glyco_hydro_b"/>
</dbReference>
<accession>A0AAW0KIX7</accession>
<evidence type="ECO:0000256" key="1">
    <source>
        <dbReference type="ARBA" id="ARBA00001255"/>
    </source>
</evidence>
<keyword evidence="5 7" id="KW-0378">Hydrolase</keyword>
<feature type="transmembrane region" description="Helical" evidence="8">
    <location>
        <begin position="131"/>
        <end position="150"/>
    </location>
</feature>
<protein>
    <recommendedName>
        <fullName evidence="3 7">Alpha-galactosidase</fullName>
        <ecNumber evidence="3 7">3.2.1.22</ecNumber>
    </recommendedName>
    <alternativeName>
        <fullName evidence="7">Melibiase</fullName>
    </alternativeName>
</protein>
<organism evidence="10 11">
    <name type="scientific">Quercus suber</name>
    <name type="common">Cork oak</name>
    <dbReference type="NCBI Taxonomy" id="58331"/>
    <lineage>
        <taxon>Eukaryota</taxon>
        <taxon>Viridiplantae</taxon>
        <taxon>Streptophyta</taxon>
        <taxon>Embryophyta</taxon>
        <taxon>Tracheophyta</taxon>
        <taxon>Spermatophyta</taxon>
        <taxon>Magnoliopsida</taxon>
        <taxon>eudicotyledons</taxon>
        <taxon>Gunneridae</taxon>
        <taxon>Pentapetalae</taxon>
        <taxon>rosids</taxon>
        <taxon>fabids</taxon>
        <taxon>Fagales</taxon>
        <taxon>Fagaceae</taxon>
        <taxon>Quercus</taxon>
    </lineage>
</organism>